<evidence type="ECO:0000313" key="1">
    <source>
        <dbReference type="EMBL" id="KAL0479170.1"/>
    </source>
</evidence>
<proteinExistence type="predicted"/>
<gene>
    <name evidence="1" type="ORF">AKO1_008001</name>
</gene>
<accession>A0AAW2YPV6</accession>
<protein>
    <submittedName>
        <fullName evidence="1">Uncharacterized protein</fullName>
    </submittedName>
</protein>
<dbReference type="Proteomes" id="UP001431209">
    <property type="component" value="Unassembled WGS sequence"/>
</dbReference>
<sequence length="387" mass="44414">MIHLKCYNQKYICATDTGKARCLRKEVASWETFIVVSPMGILPGTKQTEDDLDEVIYNLSHVAFQSTCHLTFLTPTKSGKIRADAAGSPGPSECFKLIAARHYVSNGNTIPVPIPPAQELLQSHLKEKNDVLEEEPSEDQDEDEQEDVYGCPLGSFSSFSNDTTSSSAIKRQLRSAISKNIHTHTKLAAQMIMIDHMASISRPKINYIKRVCEDNVKAVQNRRNIYTGAEVVTMVNSLPLTNDRMMALRMLCERSNSVRHVHYFTPEELIGMMRPFTMSRMDRIEILKKCDLGYFNPTCSEILNMLDLFDIDEHRLECVRITCQIHPKEDESFIINDQINFKRTDLQLHHLQYICSRFESFVHKQQVMNEFSQSQRFTIKKDQIIIV</sequence>
<evidence type="ECO:0000313" key="2">
    <source>
        <dbReference type="Proteomes" id="UP001431209"/>
    </source>
</evidence>
<dbReference type="CDD" id="cd00257">
    <property type="entry name" value="beta-trefoil_FSCN-like"/>
    <property type="match status" value="1"/>
</dbReference>
<dbReference type="EMBL" id="JAOPGA020000506">
    <property type="protein sequence ID" value="KAL0479170.1"/>
    <property type="molecule type" value="Genomic_DNA"/>
</dbReference>
<organism evidence="1 2">
    <name type="scientific">Acrasis kona</name>
    <dbReference type="NCBI Taxonomy" id="1008807"/>
    <lineage>
        <taxon>Eukaryota</taxon>
        <taxon>Discoba</taxon>
        <taxon>Heterolobosea</taxon>
        <taxon>Tetramitia</taxon>
        <taxon>Eutetramitia</taxon>
        <taxon>Acrasidae</taxon>
        <taxon>Acrasis</taxon>
    </lineage>
</organism>
<reference evidence="1 2" key="1">
    <citation type="submission" date="2024-03" db="EMBL/GenBank/DDBJ databases">
        <title>The Acrasis kona genome and developmental transcriptomes reveal deep origins of eukaryotic multicellular pathways.</title>
        <authorList>
            <person name="Sheikh S."/>
            <person name="Fu C.-J."/>
            <person name="Brown M.W."/>
            <person name="Baldauf S.L."/>
        </authorList>
    </citation>
    <scope>NUCLEOTIDE SEQUENCE [LARGE SCALE GENOMIC DNA]</scope>
    <source>
        <strain evidence="1 2">ATCC MYA-3509</strain>
    </source>
</reference>
<comment type="caution">
    <text evidence="1">The sequence shown here is derived from an EMBL/GenBank/DDBJ whole genome shotgun (WGS) entry which is preliminary data.</text>
</comment>
<name>A0AAW2YPV6_9EUKA</name>
<dbReference type="AlphaFoldDB" id="A0AAW2YPV6"/>
<dbReference type="SUPFAM" id="SSF50405">
    <property type="entry name" value="Actin-crosslinking proteins"/>
    <property type="match status" value="1"/>
</dbReference>
<dbReference type="InterPro" id="IPR008999">
    <property type="entry name" value="Actin-crosslinking"/>
</dbReference>
<keyword evidence="2" id="KW-1185">Reference proteome</keyword>
<dbReference type="Gene3D" id="2.80.10.50">
    <property type="match status" value="1"/>
</dbReference>